<feature type="compositionally biased region" description="Basic and acidic residues" evidence="1">
    <location>
        <begin position="178"/>
        <end position="188"/>
    </location>
</feature>
<feature type="transmembrane region" description="Helical" evidence="2">
    <location>
        <begin position="47"/>
        <end position="68"/>
    </location>
</feature>
<accession>A0A1I2ASH0</accession>
<dbReference type="Pfam" id="PF01841">
    <property type="entry name" value="Transglut_core"/>
    <property type="match status" value="1"/>
</dbReference>
<dbReference type="InterPro" id="IPR002931">
    <property type="entry name" value="Transglutaminase-like"/>
</dbReference>
<keyword evidence="2" id="KW-0812">Transmembrane</keyword>
<keyword evidence="5" id="KW-1185">Reference proteome</keyword>
<dbReference type="STRING" id="54.SAMN02745121_04345"/>
<feature type="transmembrane region" description="Helical" evidence="2">
    <location>
        <begin position="12"/>
        <end position="35"/>
    </location>
</feature>
<keyword evidence="2" id="KW-1133">Transmembrane helix</keyword>
<dbReference type="InterPro" id="IPR038765">
    <property type="entry name" value="Papain-like_cys_pep_sf"/>
</dbReference>
<evidence type="ECO:0000313" key="4">
    <source>
        <dbReference type="EMBL" id="SFE46786.1"/>
    </source>
</evidence>
<sequence length="505" mass="55482">MTRARLSWLGTLLFWIFRAIWAALVVVAPALGVWVASSLAAYRNGPVWLVCVAGLLLFPIVPVAWDMLSELLRRRRASKRDRRVLTTWDRVVLRTLAINLAVLTALLWSRPEAVFTAISTRGDWFLEGAEHPLADRARAGLLQAADGLQWLYEAAHDNQYAELIETKPAEAPAPQPMPRDDAWSDPWERPPQPSPAPEQSAEPTPAPASEPPASGPTWPSPAEVHPAVLAMPDEARVSIDAVGRHLAAQEPDPARRIKAIHDFVATHLAYDAASYLNRAVYPDQRAEAVFASRLAVCAGYANLMRAIAAVTGDEVVVVVGDARGLSREVEGESHAWNAARIDGRWYLIDATWDSGHLKDGAFVREYRTDYLFVPPALIGVTHFPEEPAWQLREQPLTRGEFARQPMMRPKFFADGLQLVEPRRSQVTVQSAFALSLDNPRGRHLIVKAVPEDSAAAIECELTGTRSVAVSCGPLAKGTYAVRIYTSPTLYGTYQGVGELQVHASG</sequence>
<dbReference type="Gene3D" id="3.10.620.30">
    <property type="match status" value="1"/>
</dbReference>
<feature type="transmembrane region" description="Helical" evidence="2">
    <location>
        <begin position="88"/>
        <end position="108"/>
    </location>
</feature>
<dbReference type="RefSeq" id="WP_096331994.1">
    <property type="nucleotide sequence ID" value="NZ_FOMX01000014.1"/>
</dbReference>
<evidence type="ECO:0000313" key="5">
    <source>
        <dbReference type="Proteomes" id="UP000199400"/>
    </source>
</evidence>
<evidence type="ECO:0000259" key="3">
    <source>
        <dbReference type="SMART" id="SM00460"/>
    </source>
</evidence>
<dbReference type="AlphaFoldDB" id="A0A1I2ASH0"/>
<name>A0A1I2ASH0_9BACT</name>
<dbReference type="EMBL" id="FOMX01000014">
    <property type="protein sequence ID" value="SFE46786.1"/>
    <property type="molecule type" value="Genomic_DNA"/>
</dbReference>
<dbReference type="PANTHER" id="PTHR46333:SF2">
    <property type="entry name" value="CYTOKINESIS PROTEIN 3"/>
    <property type="match status" value="1"/>
</dbReference>
<feature type="region of interest" description="Disordered" evidence="1">
    <location>
        <begin position="168"/>
        <end position="223"/>
    </location>
</feature>
<dbReference type="Proteomes" id="UP000199400">
    <property type="component" value="Unassembled WGS sequence"/>
</dbReference>
<evidence type="ECO:0000256" key="1">
    <source>
        <dbReference type="SAM" id="MobiDB-lite"/>
    </source>
</evidence>
<organism evidence="4 5">
    <name type="scientific">Nannocystis exedens</name>
    <dbReference type="NCBI Taxonomy" id="54"/>
    <lineage>
        <taxon>Bacteria</taxon>
        <taxon>Pseudomonadati</taxon>
        <taxon>Myxococcota</taxon>
        <taxon>Polyangia</taxon>
        <taxon>Nannocystales</taxon>
        <taxon>Nannocystaceae</taxon>
        <taxon>Nannocystis</taxon>
    </lineage>
</organism>
<protein>
    <submittedName>
        <fullName evidence="4">Transglutaminase-like superfamily protein</fullName>
    </submittedName>
</protein>
<evidence type="ECO:0000256" key="2">
    <source>
        <dbReference type="SAM" id="Phobius"/>
    </source>
</evidence>
<dbReference type="PANTHER" id="PTHR46333">
    <property type="entry name" value="CYTOKINESIS PROTEIN 3"/>
    <property type="match status" value="1"/>
</dbReference>
<dbReference type="OrthoDB" id="9788327at2"/>
<dbReference type="SMART" id="SM00460">
    <property type="entry name" value="TGc"/>
    <property type="match status" value="1"/>
</dbReference>
<proteinExistence type="predicted"/>
<feature type="compositionally biased region" description="Pro residues" evidence="1">
    <location>
        <begin position="204"/>
        <end position="214"/>
    </location>
</feature>
<dbReference type="GO" id="GO:0005737">
    <property type="term" value="C:cytoplasm"/>
    <property type="evidence" value="ECO:0007669"/>
    <property type="project" value="TreeGrafter"/>
</dbReference>
<gene>
    <name evidence="4" type="ORF">SAMN02745121_04345</name>
</gene>
<keyword evidence="2" id="KW-0472">Membrane</keyword>
<feature type="domain" description="Transglutaminase-like" evidence="3">
    <location>
        <begin position="289"/>
        <end position="352"/>
    </location>
</feature>
<dbReference type="InterPro" id="IPR052557">
    <property type="entry name" value="CAP/Cytokinesis_protein"/>
</dbReference>
<dbReference type="SUPFAM" id="SSF54001">
    <property type="entry name" value="Cysteine proteinases"/>
    <property type="match status" value="1"/>
</dbReference>
<reference evidence="5" key="1">
    <citation type="submission" date="2016-10" db="EMBL/GenBank/DDBJ databases">
        <authorList>
            <person name="Varghese N."/>
            <person name="Submissions S."/>
        </authorList>
    </citation>
    <scope>NUCLEOTIDE SEQUENCE [LARGE SCALE GENOMIC DNA]</scope>
    <source>
        <strain evidence="5">ATCC 25963</strain>
    </source>
</reference>